<proteinExistence type="predicted"/>
<protein>
    <submittedName>
        <fullName evidence="1">Uncharacterized protein</fullName>
    </submittedName>
</protein>
<organism evidence="1">
    <name type="scientific">marine sediment metagenome</name>
    <dbReference type="NCBI Taxonomy" id="412755"/>
    <lineage>
        <taxon>unclassified sequences</taxon>
        <taxon>metagenomes</taxon>
        <taxon>ecological metagenomes</taxon>
    </lineage>
</organism>
<sequence length="37" mass="3585">MSSSTGNPSAVVFRSMMTSAAGGVPSDSAGAFCTTLT</sequence>
<name>A0A0F9CMK2_9ZZZZ</name>
<gene>
    <name evidence="1" type="ORF">LCGC14_2382720</name>
</gene>
<comment type="caution">
    <text evidence="1">The sequence shown here is derived from an EMBL/GenBank/DDBJ whole genome shotgun (WGS) entry which is preliminary data.</text>
</comment>
<accession>A0A0F9CMK2</accession>
<feature type="non-terminal residue" evidence="1">
    <location>
        <position position="37"/>
    </location>
</feature>
<dbReference type="EMBL" id="LAZR01035376">
    <property type="protein sequence ID" value="KKL27677.1"/>
    <property type="molecule type" value="Genomic_DNA"/>
</dbReference>
<reference evidence="1" key="1">
    <citation type="journal article" date="2015" name="Nature">
        <title>Complex archaea that bridge the gap between prokaryotes and eukaryotes.</title>
        <authorList>
            <person name="Spang A."/>
            <person name="Saw J.H."/>
            <person name="Jorgensen S.L."/>
            <person name="Zaremba-Niedzwiedzka K."/>
            <person name="Martijn J."/>
            <person name="Lind A.E."/>
            <person name="van Eijk R."/>
            <person name="Schleper C."/>
            <person name="Guy L."/>
            <person name="Ettema T.J."/>
        </authorList>
    </citation>
    <scope>NUCLEOTIDE SEQUENCE</scope>
</reference>
<dbReference type="AlphaFoldDB" id="A0A0F9CMK2"/>
<evidence type="ECO:0000313" key="1">
    <source>
        <dbReference type="EMBL" id="KKL27677.1"/>
    </source>
</evidence>